<protein>
    <submittedName>
        <fullName evidence="1">DUF1289 domain-containing protein</fullName>
    </submittedName>
</protein>
<name>A0A919CIC7_9GAMM</name>
<dbReference type="PANTHER" id="PTHR35175">
    <property type="entry name" value="DUF1289 DOMAIN-CONTAINING PROTEIN"/>
    <property type="match status" value="1"/>
</dbReference>
<accession>A0A919CIC7</accession>
<dbReference type="Pfam" id="PF06945">
    <property type="entry name" value="DUF1289"/>
    <property type="match status" value="1"/>
</dbReference>
<comment type="caution">
    <text evidence="1">The sequence shown here is derived from an EMBL/GenBank/DDBJ whole genome shotgun (WGS) entry which is preliminary data.</text>
</comment>
<sequence length="63" mass="7031">MSDPAIASPCVSVCALDENDICMGCYRSATEITDWFMASDEDKRAIMRRVAERREADGGIRLM</sequence>
<dbReference type="RefSeq" id="WP_189474723.1">
    <property type="nucleotide sequence ID" value="NZ_BMYM01000001.1"/>
</dbReference>
<dbReference type="AlphaFoldDB" id="A0A919CIC7"/>
<dbReference type="InterPro" id="IPR010710">
    <property type="entry name" value="DUF1289"/>
</dbReference>
<dbReference type="EMBL" id="BMYM01000001">
    <property type="protein sequence ID" value="GHD26825.1"/>
    <property type="molecule type" value="Genomic_DNA"/>
</dbReference>
<reference evidence="1" key="2">
    <citation type="submission" date="2020-09" db="EMBL/GenBank/DDBJ databases">
        <authorList>
            <person name="Sun Q."/>
            <person name="Kim S."/>
        </authorList>
    </citation>
    <scope>NUCLEOTIDE SEQUENCE</scope>
    <source>
        <strain evidence="1">KCTC 23430</strain>
    </source>
</reference>
<organism evidence="1 2">
    <name type="scientific">Parahalioglobus pacificus</name>
    <dbReference type="NCBI Taxonomy" id="930806"/>
    <lineage>
        <taxon>Bacteria</taxon>
        <taxon>Pseudomonadati</taxon>
        <taxon>Pseudomonadota</taxon>
        <taxon>Gammaproteobacteria</taxon>
        <taxon>Cellvibrionales</taxon>
        <taxon>Halieaceae</taxon>
        <taxon>Parahalioglobus</taxon>
    </lineage>
</organism>
<evidence type="ECO:0000313" key="1">
    <source>
        <dbReference type="EMBL" id="GHD26825.1"/>
    </source>
</evidence>
<keyword evidence="2" id="KW-1185">Reference proteome</keyword>
<gene>
    <name evidence="1" type="ORF">GCM10007053_04260</name>
</gene>
<dbReference type="Proteomes" id="UP000644693">
    <property type="component" value="Unassembled WGS sequence"/>
</dbReference>
<evidence type="ECO:0000313" key="2">
    <source>
        <dbReference type="Proteomes" id="UP000644693"/>
    </source>
</evidence>
<dbReference type="PANTHER" id="PTHR35175:SF2">
    <property type="entry name" value="DUF1289 DOMAIN-CONTAINING PROTEIN"/>
    <property type="match status" value="1"/>
</dbReference>
<reference evidence="1" key="1">
    <citation type="journal article" date="2014" name="Int. J. Syst. Evol. Microbiol.">
        <title>Complete genome sequence of Corynebacterium casei LMG S-19264T (=DSM 44701T), isolated from a smear-ripened cheese.</title>
        <authorList>
            <consortium name="US DOE Joint Genome Institute (JGI-PGF)"/>
            <person name="Walter F."/>
            <person name="Albersmeier A."/>
            <person name="Kalinowski J."/>
            <person name="Ruckert C."/>
        </authorList>
    </citation>
    <scope>NUCLEOTIDE SEQUENCE</scope>
    <source>
        <strain evidence="1">KCTC 23430</strain>
    </source>
</reference>
<proteinExistence type="predicted"/>